<feature type="transmembrane region" description="Helical" evidence="24">
    <location>
        <begin position="39"/>
        <end position="58"/>
    </location>
</feature>
<dbReference type="InterPro" id="IPR033718">
    <property type="entry name" value="DAGK_prok"/>
</dbReference>
<dbReference type="GO" id="GO:0046872">
    <property type="term" value="F:metal ion binding"/>
    <property type="evidence" value="ECO:0007669"/>
    <property type="project" value="UniProtKB-KW"/>
</dbReference>
<dbReference type="PROSITE" id="PS01069">
    <property type="entry name" value="DAGK_PROKAR"/>
    <property type="match status" value="1"/>
</dbReference>
<feature type="binding site" evidence="23">
    <location>
        <position position="85"/>
    </location>
    <ligand>
        <name>a divalent metal cation</name>
        <dbReference type="ChEBI" id="CHEBI:60240"/>
    </ligand>
</feature>
<dbReference type="InterPro" id="IPR000829">
    <property type="entry name" value="DAGK"/>
</dbReference>
<keyword evidence="16 24" id="KW-0443">Lipid metabolism</keyword>
<name>A0A4V2W2S6_9PAST</name>
<evidence type="ECO:0000256" key="8">
    <source>
        <dbReference type="ARBA" id="ARBA00022679"/>
    </source>
</evidence>
<evidence type="ECO:0000256" key="23">
    <source>
        <dbReference type="PIRSR" id="PIRSR600829-4"/>
    </source>
</evidence>
<keyword evidence="7 24" id="KW-0997">Cell inner membrane</keyword>
<gene>
    <name evidence="25" type="ORF">EDC16_102166</name>
</gene>
<evidence type="ECO:0000256" key="19">
    <source>
        <dbReference type="ARBA" id="ARBA00023264"/>
    </source>
</evidence>
<dbReference type="GO" id="GO:0005886">
    <property type="term" value="C:plasma membrane"/>
    <property type="evidence" value="ECO:0007669"/>
    <property type="project" value="UniProtKB-SubCell"/>
</dbReference>
<protein>
    <recommendedName>
        <fullName evidence="4 24">Diacylglycerol kinase</fullName>
        <ecNumber evidence="3 24">2.7.1.107</ecNumber>
    </recommendedName>
</protein>
<dbReference type="EC" id="2.7.1.107" evidence="3 24"/>
<dbReference type="PANTHER" id="PTHR34299:SF1">
    <property type="entry name" value="DIACYLGLYCEROL KINASE"/>
    <property type="match status" value="1"/>
</dbReference>
<feature type="binding site" evidence="22">
    <location>
        <begin position="94"/>
        <end position="96"/>
    </location>
    <ligand>
        <name>ATP</name>
        <dbReference type="ChEBI" id="CHEBI:30616"/>
    </ligand>
</feature>
<keyword evidence="12 24" id="KW-0418">Kinase</keyword>
<evidence type="ECO:0000256" key="2">
    <source>
        <dbReference type="ARBA" id="ARBA00005967"/>
    </source>
</evidence>
<keyword evidence="17 24" id="KW-0472">Membrane</keyword>
<dbReference type="Gene3D" id="1.10.287.3610">
    <property type="match status" value="1"/>
</dbReference>
<comment type="function">
    <text evidence="24">Catalyzes the ATP-dependent phosphorylation of sn-l,2-diacylglycerol (DAG) to phosphatidic acid. Involved in the recycling of diacylglycerol produced as a by-product during membrane-derived oligosaccharide (MDO) biosynthesis.</text>
</comment>
<feature type="binding site" evidence="21">
    <location>
        <begin position="39"/>
        <end position="43"/>
    </location>
    <ligand>
        <name>substrate</name>
    </ligand>
</feature>
<dbReference type="AlphaFoldDB" id="A0A4V2W2S6"/>
<evidence type="ECO:0000256" key="6">
    <source>
        <dbReference type="ARBA" id="ARBA00022516"/>
    </source>
</evidence>
<feature type="binding site" evidence="22">
    <location>
        <position position="85"/>
    </location>
    <ligand>
        <name>ATP</name>
        <dbReference type="ChEBI" id="CHEBI:30616"/>
    </ligand>
</feature>
<accession>A0A4V2W2S6</accession>
<comment type="caution">
    <text evidence="25">The sequence shown here is derived from an EMBL/GenBank/DDBJ whole genome shotgun (WGS) entry which is preliminary data.</text>
</comment>
<feature type="transmembrane region" description="Helical" evidence="24">
    <location>
        <begin position="65"/>
        <end position="84"/>
    </location>
</feature>
<evidence type="ECO:0000256" key="7">
    <source>
        <dbReference type="ARBA" id="ARBA00022519"/>
    </source>
</evidence>
<keyword evidence="15 24" id="KW-1133">Transmembrane helix</keyword>
<evidence type="ECO:0000256" key="17">
    <source>
        <dbReference type="ARBA" id="ARBA00023136"/>
    </source>
</evidence>
<keyword evidence="10 23" id="KW-0479">Metal-binding</keyword>
<feature type="binding site" evidence="21">
    <location>
        <position position="107"/>
    </location>
    <ligand>
        <name>substrate</name>
    </ligand>
</feature>
<keyword evidence="6" id="KW-0444">Lipid biosynthesis</keyword>
<evidence type="ECO:0000256" key="18">
    <source>
        <dbReference type="ARBA" id="ARBA00023209"/>
    </source>
</evidence>
<evidence type="ECO:0000313" key="25">
    <source>
        <dbReference type="EMBL" id="TCV89289.1"/>
    </source>
</evidence>
<evidence type="ECO:0000256" key="5">
    <source>
        <dbReference type="ARBA" id="ARBA00022475"/>
    </source>
</evidence>
<comment type="similarity">
    <text evidence="2 24">Belongs to the bacterial diacylglycerol kinase family.</text>
</comment>
<comment type="subcellular location">
    <subcellularLocation>
        <location evidence="1 24">Cell inner membrane</location>
        <topology evidence="1 24">Multi-pass membrane protein</topology>
    </subcellularLocation>
</comment>
<sequence length="127" mass="13824">MSKNHSEQPDMQKHKGFTHLVKATGYSIKGLKQAVTETAFQHELMMAAVLIPLACWLGENGVERALMIGSVLMVLVVELLNSAIESVVDRVGMEYHELSGRAKDLGSAAVTMALAIMAITWLLLIFG</sequence>
<keyword evidence="13 22" id="KW-0067">ATP-binding</keyword>
<keyword evidence="14 23" id="KW-0460">Magnesium</keyword>
<dbReference type="InterPro" id="IPR036945">
    <property type="entry name" value="DAGK_sf"/>
</dbReference>
<evidence type="ECO:0000256" key="3">
    <source>
        <dbReference type="ARBA" id="ARBA00012133"/>
    </source>
</evidence>
<comment type="cofactor">
    <cofactor evidence="23">
        <name>Mg(2+)</name>
        <dbReference type="ChEBI" id="CHEBI:18420"/>
    </cofactor>
    <text evidence="23">Mn(2+), Zn(2+), Cd(2+) and Co(2+) support activity to lesser extents.</text>
</comment>
<evidence type="ECO:0000256" key="21">
    <source>
        <dbReference type="PIRSR" id="PIRSR600829-2"/>
    </source>
</evidence>
<evidence type="ECO:0000256" key="22">
    <source>
        <dbReference type="PIRSR" id="PIRSR600829-3"/>
    </source>
</evidence>
<comment type="catalytic activity">
    <reaction evidence="24">
        <text>a 1,2-diacyl-sn-glycerol + ATP = a 1,2-diacyl-sn-glycero-3-phosphate + ADP + H(+)</text>
        <dbReference type="Rhea" id="RHEA:10272"/>
        <dbReference type="ChEBI" id="CHEBI:15378"/>
        <dbReference type="ChEBI" id="CHEBI:17815"/>
        <dbReference type="ChEBI" id="CHEBI:30616"/>
        <dbReference type="ChEBI" id="CHEBI:58608"/>
        <dbReference type="ChEBI" id="CHEBI:456216"/>
        <dbReference type="EC" id="2.7.1.107"/>
    </reaction>
</comment>
<evidence type="ECO:0000256" key="20">
    <source>
        <dbReference type="PIRSR" id="PIRSR600829-1"/>
    </source>
</evidence>
<feature type="binding site" evidence="23">
    <location>
        <position position="37"/>
    </location>
    <ligand>
        <name>a divalent metal cation</name>
        <dbReference type="ChEBI" id="CHEBI:60240"/>
    </ligand>
</feature>
<dbReference type="GO" id="GO:0004143">
    <property type="term" value="F:ATP-dependent diacylglycerol kinase activity"/>
    <property type="evidence" value="ECO:0007669"/>
    <property type="project" value="UniProtKB-EC"/>
</dbReference>
<feature type="binding site" evidence="22">
    <location>
        <position position="26"/>
    </location>
    <ligand>
        <name>ATP</name>
        <dbReference type="ChEBI" id="CHEBI:30616"/>
    </ligand>
</feature>
<feature type="binding site" evidence="22">
    <location>
        <begin position="103"/>
        <end position="104"/>
    </location>
    <ligand>
        <name>ATP</name>
        <dbReference type="ChEBI" id="CHEBI:30616"/>
    </ligand>
</feature>
<dbReference type="GO" id="GO:0006654">
    <property type="term" value="P:phosphatidic acid biosynthetic process"/>
    <property type="evidence" value="ECO:0007669"/>
    <property type="project" value="InterPro"/>
</dbReference>
<evidence type="ECO:0000256" key="11">
    <source>
        <dbReference type="ARBA" id="ARBA00022741"/>
    </source>
</evidence>
<keyword evidence="9 24" id="KW-0812">Transmembrane</keyword>
<feature type="binding site" evidence="21">
    <location>
        <position position="64"/>
    </location>
    <ligand>
        <name>substrate</name>
    </ligand>
</feature>
<dbReference type="Proteomes" id="UP000294619">
    <property type="component" value="Unassembled WGS sequence"/>
</dbReference>
<feature type="active site" description="Proton acceptor" evidence="20">
    <location>
        <position position="78"/>
    </location>
</feature>
<dbReference type="PANTHER" id="PTHR34299">
    <property type="entry name" value="DIACYLGLYCEROL KINASE"/>
    <property type="match status" value="1"/>
</dbReference>
<dbReference type="CDD" id="cd14264">
    <property type="entry name" value="DAGK_IM"/>
    <property type="match status" value="1"/>
</dbReference>
<evidence type="ECO:0000256" key="12">
    <source>
        <dbReference type="ARBA" id="ARBA00022777"/>
    </source>
</evidence>
<evidence type="ECO:0000256" key="9">
    <source>
        <dbReference type="ARBA" id="ARBA00022692"/>
    </source>
</evidence>
<feature type="transmembrane region" description="Helical" evidence="24">
    <location>
        <begin position="104"/>
        <end position="126"/>
    </location>
</feature>
<dbReference type="Pfam" id="PF01219">
    <property type="entry name" value="DAGK_prokar"/>
    <property type="match status" value="1"/>
</dbReference>
<evidence type="ECO:0000256" key="1">
    <source>
        <dbReference type="ARBA" id="ARBA00004429"/>
    </source>
</evidence>
<proteinExistence type="inferred from homology"/>
<evidence type="ECO:0000256" key="14">
    <source>
        <dbReference type="ARBA" id="ARBA00022842"/>
    </source>
</evidence>
<evidence type="ECO:0000313" key="26">
    <source>
        <dbReference type="Proteomes" id="UP000294619"/>
    </source>
</evidence>
<feature type="binding site" evidence="22">
    <location>
        <position position="37"/>
    </location>
    <ligand>
        <name>ATP</name>
        <dbReference type="ChEBI" id="CHEBI:30616"/>
    </ligand>
</feature>
<keyword evidence="8 24" id="KW-0808">Transferase</keyword>
<keyword evidence="5" id="KW-1003">Cell membrane</keyword>
<feature type="binding site" evidence="21">
    <location>
        <position position="78"/>
    </location>
    <ligand>
        <name>substrate</name>
    </ligand>
</feature>
<keyword evidence="18" id="KW-0594">Phospholipid biosynthesis</keyword>
<keyword evidence="11 22" id="KW-0547">Nucleotide-binding</keyword>
<evidence type="ECO:0000256" key="13">
    <source>
        <dbReference type="ARBA" id="ARBA00022840"/>
    </source>
</evidence>
<organism evidence="25 26">
    <name type="scientific">Testudinibacter aquarius</name>
    <dbReference type="NCBI Taxonomy" id="1524974"/>
    <lineage>
        <taxon>Bacteria</taxon>
        <taxon>Pseudomonadati</taxon>
        <taxon>Pseudomonadota</taxon>
        <taxon>Gammaproteobacteria</taxon>
        <taxon>Pasteurellales</taxon>
        <taxon>Pasteurellaceae</taxon>
        <taxon>Testudinibacter</taxon>
    </lineage>
</organism>
<keyword evidence="19 24" id="KW-1208">Phospholipid metabolism</keyword>
<evidence type="ECO:0000256" key="24">
    <source>
        <dbReference type="RuleBase" id="RU363065"/>
    </source>
</evidence>
<evidence type="ECO:0000256" key="4">
    <source>
        <dbReference type="ARBA" id="ARBA00017575"/>
    </source>
</evidence>
<evidence type="ECO:0000256" key="10">
    <source>
        <dbReference type="ARBA" id="ARBA00022723"/>
    </source>
</evidence>
<dbReference type="GO" id="GO:0005524">
    <property type="term" value="F:ATP binding"/>
    <property type="evidence" value="ECO:0007669"/>
    <property type="project" value="UniProtKB-KW"/>
</dbReference>
<evidence type="ECO:0000256" key="15">
    <source>
        <dbReference type="ARBA" id="ARBA00022989"/>
    </source>
</evidence>
<reference evidence="25 26" key="1">
    <citation type="submission" date="2019-03" db="EMBL/GenBank/DDBJ databases">
        <title>Genomic Encyclopedia of Type Strains, Phase IV (KMG-IV): sequencing the most valuable type-strain genomes for metagenomic binning, comparative biology and taxonomic classification.</title>
        <authorList>
            <person name="Goeker M."/>
        </authorList>
    </citation>
    <scope>NUCLEOTIDE SEQUENCE [LARGE SCALE GENOMIC DNA]</scope>
    <source>
        <strain evidence="25 26">DSM 28140</strain>
    </source>
</reference>
<evidence type="ECO:0000256" key="16">
    <source>
        <dbReference type="ARBA" id="ARBA00023098"/>
    </source>
</evidence>
<dbReference type="EMBL" id="SMCP01000002">
    <property type="protein sequence ID" value="TCV89289.1"/>
    <property type="molecule type" value="Genomic_DNA"/>
</dbReference>